<gene>
    <name evidence="9" type="ORF">EXE58_07105</name>
</gene>
<dbReference type="OrthoDB" id="3788545at2"/>
<dbReference type="Pfam" id="PF02108">
    <property type="entry name" value="FliH"/>
    <property type="match status" value="1"/>
</dbReference>
<dbReference type="PANTHER" id="PTHR34982">
    <property type="entry name" value="YOP PROTEINS TRANSLOCATION PROTEIN L"/>
    <property type="match status" value="1"/>
</dbReference>
<dbReference type="PANTHER" id="PTHR34982:SF1">
    <property type="entry name" value="FLAGELLAR ASSEMBLY PROTEIN FLIH"/>
    <property type="match status" value="1"/>
</dbReference>
<evidence type="ECO:0000256" key="7">
    <source>
        <dbReference type="SAM" id="MobiDB-lite"/>
    </source>
</evidence>
<protein>
    <recommendedName>
        <fullName evidence="8">Flagellar assembly protein FliH/Type III secretion system HrpE domain-containing protein</fullName>
    </recommendedName>
</protein>
<keyword evidence="4" id="KW-1005">Bacterial flagellum biogenesis</keyword>
<keyword evidence="6" id="KW-1006">Bacterial flagellum protein export</keyword>
<evidence type="ECO:0000256" key="3">
    <source>
        <dbReference type="ARBA" id="ARBA00022448"/>
    </source>
</evidence>
<comment type="similarity">
    <text evidence="2">Belongs to the FliH family.</text>
</comment>
<reference evidence="9 10" key="1">
    <citation type="submission" date="2019-03" db="EMBL/GenBank/DDBJ databases">
        <title>Three New Species of Nocardioides, Nocardioides euryhalodurans sp. nov., Nocardioides seonyuensis sp. nov. and Nocardioides eburneoflavus sp. nov. Iolated from Soil.</title>
        <authorList>
            <person name="Roh S.G."/>
            <person name="Lee C."/>
            <person name="Kim M.-K."/>
            <person name="Kim S.B."/>
        </authorList>
    </citation>
    <scope>NUCLEOTIDE SEQUENCE [LARGE SCALE GENOMIC DNA]</scope>
    <source>
        <strain evidence="9 10">MMS17-SY207-3</strain>
    </source>
</reference>
<proteinExistence type="inferred from homology"/>
<keyword evidence="3" id="KW-0813">Transport</keyword>
<keyword evidence="5" id="KW-0653">Protein transport</keyword>
<dbReference type="AlphaFoldDB" id="A0A4P7IHI1"/>
<evidence type="ECO:0000256" key="6">
    <source>
        <dbReference type="ARBA" id="ARBA00023225"/>
    </source>
</evidence>
<dbReference type="InterPro" id="IPR018035">
    <property type="entry name" value="Flagellar_FliH/T3SS_HrpE"/>
</dbReference>
<organism evidence="9 10">
    <name type="scientific">Nocardioides seonyuensis</name>
    <dbReference type="NCBI Taxonomy" id="2518371"/>
    <lineage>
        <taxon>Bacteria</taxon>
        <taxon>Bacillati</taxon>
        <taxon>Actinomycetota</taxon>
        <taxon>Actinomycetes</taxon>
        <taxon>Propionibacteriales</taxon>
        <taxon>Nocardioidaceae</taxon>
        <taxon>Nocardioides</taxon>
    </lineage>
</organism>
<evidence type="ECO:0000259" key="8">
    <source>
        <dbReference type="Pfam" id="PF02108"/>
    </source>
</evidence>
<dbReference type="GO" id="GO:0015031">
    <property type="term" value="P:protein transport"/>
    <property type="evidence" value="ECO:0007669"/>
    <property type="project" value="UniProtKB-KW"/>
</dbReference>
<accession>A0A4P7IHI1</accession>
<dbReference type="EMBL" id="CP038436">
    <property type="protein sequence ID" value="QBX55241.1"/>
    <property type="molecule type" value="Genomic_DNA"/>
</dbReference>
<dbReference type="RefSeq" id="WP_135267220.1">
    <property type="nucleotide sequence ID" value="NZ_CP038436.1"/>
</dbReference>
<evidence type="ECO:0000313" key="9">
    <source>
        <dbReference type="EMBL" id="QBX55241.1"/>
    </source>
</evidence>
<feature type="region of interest" description="Disordered" evidence="7">
    <location>
        <begin position="1"/>
        <end position="21"/>
    </location>
</feature>
<name>A0A4P7IHI1_9ACTN</name>
<evidence type="ECO:0000256" key="1">
    <source>
        <dbReference type="ARBA" id="ARBA00003041"/>
    </source>
</evidence>
<evidence type="ECO:0000256" key="5">
    <source>
        <dbReference type="ARBA" id="ARBA00022927"/>
    </source>
</evidence>
<evidence type="ECO:0000313" key="10">
    <source>
        <dbReference type="Proteomes" id="UP000294853"/>
    </source>
</evidence>
<dbReference type="InterPro" id="IPR051472">
    <property type="entry name" value="T3SS_Stator/FliH"/>
</dbReference>
<sequence>MSSSSDTLVLRDPGAAGVTDLRMPDLRYDTAGHDGGRSGSADPFLEELADSVSNAARAQGYATGWAQGHRDAEVALELETEAAAERERTRAAEHAECLAALRRAAEVAQQELAHVCRRVDEQALELALELTRELVGSVVPDPAHVVDRVAGLLPEHDVCSVRLHPDVALAADELRELGVTVVADPTLERADAVAQADDHVVDLRVEGVLERLREVLS</sequence>
<keyword evidence="10" id="KW-1185">Reference proteome</keyword>
<dbReference type="GO" id="GO:0044781">
    <property type="term" value="P:bacterial-type flagellum organization"/>
    <property type="evidence" value="ECO:0007669"/>
    <property type="project" value="UniProtKB-KW"/>
</dbReference>
<evidence type="ECO:0000256" key="4">
    <source>
        <dbReference type="ARBA" id="ARBA00022795"/>
    </source>
</evidence>
<comment type="function">
    <text evidence="1">Needed for flagellar regrowth and assembly.</text>
</comment>
<feature type="domain" description="Flagellar assembly protein FliH/Type III secretion system HrpE" evidence="8">
    <location>
        <begin position="99"/>
        <end position="209"/>
    </location>
</feature>
<dbReference type="GO" id="GO:0005829">
    <property type="term" value="C:cytosol"/>
    <property type="evidence" value="ECO:0007669"/>
    <property type="project" value="TreeGrafter"/>
</dbReference>
<dbReference type="Proteomes" id="UP000294853">
    <property type="component" value="Chromosome"/>
</dbReference>
<dbReference type="KEGG" id="nsn:EXE58_07105"/>
<evidence type="ECO:0000256" key="2">
    <source>
        <dbReference type="ARBA" id="ARBA00006602"/>
    </source>
</evidence>